<gene>
    <name evidence="5" type="ORF">L207DRAFT_607045</name>
</gene>
<keyword evidence="1" id="KW-0521">NADP</keyword>
<dbReference type="InterPro" id="IPR023210">
    <property type="entry name" value="NADP_OxRdtase_dom"/>
</dbReference>
<evidence type="ECO:0000313" key="6">
    <source>
        <dbReference type="Proteomes" id="UP000235786"/>
    </source>
</evidence>
<dbReference type="SUPFAM" id="SSF51430">
    <property type="entry name" value="NAD(P)-linked oxidoreductase"/>
    <property type="match status" value="1"/>
</dbReference>
<name>A0A2J6SA41_HYAVF</name>
<feature type="domain" description="NADP-dependent oxidoreductase" evidence="4">
    <location>
        <begin position="32"/>
        <end position="305"/>
    </location>
</feature>
<keyword evidence="2" id="KW-0560">Oxidoreductase</keyword>
<dbReference type="GO" id="GO:0016491">
    <property type="term" value="F:oxidoreductase activity"/>
    <property type="evidence" value="ECO:0007669"/>
    <property type="project" value="UniProtKB-KW"/>
</dbReference>
<protein>
    <submittedName>
        <fullName evidence="5">Aldo/keto reductase</fullName>
    </submittedName>
</protein>
<dbReference type="PANTHER" id="PTHR43364">
    <property type="entry name" value="NADH-SPECIFIC METHYLGLYOXAL REDUCTASE-RELATED"/>
    <property type="match status" value="1"/>
</dbReference>
<comment type="similarity">
    <text evidence="3">Belongs to the aldo/keto reductase family. Aldo/keto reductase 2 subfamily.</text>
</comment>
<dbReference type="Proteomes" id="UP000235786">
    <property type="component" value="Unassembled WGS sequence"/>
</dbReference>
<dbReference type="Gene3D" id="3.20.20.100">
    <property type="entry name" value="NADP-dependent oxidoreductase domain"/>
    <property type="match status" value="2"/>
</dbReference>
<dbReference type="AlphaFoldDB" id="A0A2J6SA41"/>
<dbReference type="InterPro" id="IPR036812">
    <property type="entry name" value="NAD(P)_OxRdtase_dom_sf"/>
</dbReference>
<evidence type="ECO:0000259" key="4">
    <source>
        <dbReference type="Pfam" id="PF00248"/>
    </source>
</evidence>
<evidence type="ECO:0000256" key="2">
    <source>
        <dbReference type="ARBA" id="ARBA00023002"/>
    </source>
</evidence>
<dbReference type="EMBL" id="KZ613938">
    <property type="protein sequence ID" value="PMD47629.1"/>
    <property type="molecule type" value="Genomic_DNA"/>
</dbReference>
<evidence type="ECO:0000256" key="3">
    <source>
        <dbReference type="ARBA" id="ARBA00038157"/>
    </source>
</evidence>
<dbReference type="OrthoDB" id="37537at2759"/>
<sequence>MPESPFRGPAPKSLLRRHRVLSLSASVRVSPLLLGTTNFGTNWNQYMGECSKETAFEILDLYCSQGGNFIDTANNYQEGETEDWLGEWLSTRKNRDEIVLATKFSGNHLLIHAKPDTILSNYGGNNSKALKLTVENSFAKLRTSYLNILYVHWWGFVTSPAADDLAQPARGGRDRLCNAYAQQFGSSPFVIYTGRWSAADREMEREILAICESEQTAVAPWEVLGGGRFKSAEQIKNQKEGDSRMELHPGREEAFERVEKVLRRIGEEMGTLPTSVALAYVMRKQAYVFPLVGGRKVDHLKANIEV</sequence>
<organism evidence="5 6">
    <name type="scientific">Hyaloscypha variabilis (strain UAMH 11265 / GT02V1 / F)</name>
    <name type="common">Meliniomyces variabilis</name>
    <dbReference type="NCBI Taxonomy" id="1149755"/>
    <lineage>
        <taxon>Eukaryota</taxon>
        <taxon>Fungi</taxon>
        <taxon>Dikarya</taxon>
        <taxon>Ascomycota</taxon>
        <taxon>Pezizomycotina</taxon>
        <taxon>Leotiomycetes</taxon>
        <taxon>Helotiales</taxon>
        <taxon>Hyaloscyphaceae</taxon>
        <taxon>Hyaloscypha</taxon>
        <taxon>Hyaloscypha variabilis</taxon>
    </lineage>
</organism>
<dbReference type="PANTHER" id="PTHR43364:SF7">
    <property type="entry name" value="NADP-DEPENDENT OXIDOREDUCTASE DOMAIN-CONTAINING PROTEIN-RELATED"/>
    <property type="match status" value="1"/>
</dbReference>
<dbReference type="InterPro" id="IPR050523">
    <property type="entry name" value="AKR_Detox_Biosynth"/>
</dbReference>
<evidence type="ECO:0000313" key="5">
    <source>
        <dbReference type="EMBL" id="PMD47629.1"/>
    </source>
</evidence>
<reference evidence="5 6" key="1">
    <citation type="submission" date="2016-04" db="EMBL/GenBank/DDBJ databases">
        <title>A degradative enzymes factory behind the ericoid mycorrhizal symbiosis.</title>
        <authorList>
            <consortium name="DOE Joint Genome Institute"/>
            <person name="Martino E."/>
            <person name="Morin E."/>
            <person name="Grelet G."/>
            <person name="Kuo A."/>
            <person name="Kohler A."/>
            <person name="Daghino S."/>
            <person name="Barry K."/>
            <person name="Choi C."/>
            <person name="Cichocki N."/>
            <person name="Clum A."/>
            <person name="Copeland A."/>
            <person name="Hainaut M."/>
            <person name="Haridas S."/>
            <person name="Labutti K."/>
            <person name="Lindquist E."/>
            <person name="Lipzen A."/>
            <person name="Khouja H.-R."/>
            <person name="Murat C."/>
            <person name="Ohm R."/>
            <person name="Olson A."/>
            <person name="Spatafora J."/>
            <person name="Veneault-Fourrey C."/>
            <person name="Henrissat B."/>
            <person name="Grigoriev I."/>
            <person name="Martin F."/>
            <person name="Perotto S."/>
        </authorList>
    </citation>
    <scope>NUCLEOTIDE SEQUENCE [LARGE SCALE GENOMIC DNA]</scope>
    <source>
        <strain evidence="5 6">F</strain>
    </source>
</reference>
<proteinExistence type="inferred from homology"/>
<keyword evidence="6" id="KW-1185">Reference proteome</keyword>
<dbReference type="Pfam" id="PF00248">
    <property type="entry name" value="Aldo_ket_red"/>
    <property type="match status" value="1"/>
</dbReference>
<evidence type="ECO:0000256" key="1">
    <source>
        <dbReference type="ARBA" id="ARBA00022857"/>
    </source>
</evidence>
<accession>A0A2J6SA41</accession>